<feature type="region of interest" description="Disordered" evidence="11">
    <location>
        <begin position="1"/>
        <end position="62"/>
    </location>
</feature>
<dbReference type="GO" id="GO:0000981">
    <property type="term" value="F:DNA-binding transcription factor activity, RNA polymerase II-specific"/>
    <property type="evidence" value="ECO:0007669"/>
    <property type="project" value="TreeGrafter"/>
</dbReference>
<keyword evidence="5 10" id="KW-0863">Zinc-finger</keyword>
<reference evidence="13 14" key="1">
    <citation type="journal article" date="2020" name="ISME J.">
        <title>Uncovering the hidden diversity of litter-decomposition mechanisms in mushroom-forming fungi.</title>
        <authorList>
            <person name="Floudas D."/>
            <person name="Bentzer J."/>
            <person name="Ahren D."/>
            <person name="Johansson T."/>
            <person name="Persson P."/>
            <person name="Tunlid A."/>
        </authorList>
    </citation>
    <scope>NUCLEOTIDE SEQUENCE [LARGE SCALE GENOMIC DNA]</scope>
    <source>
        <strain evidence="13 14">CBS 291.85</strain>
    </source>
</reference>
<evidence type="ECO:0000256" key="5">
    <source>
        <dbReference type="ARBA" id="ARBA00022771"/>
    </source>
</evidence>
<dbReference type="Gene3D" id="3.30.160.60">
    <property type="entry name" value="Classic Zinc Finger"/>
    <property type="match status" value="2"/>
</dbReference>
<dbReference type="GO" id="GO:0005634">
    <property type="term" value="C:nucleus"/>
    <property type="evidence" value="ECO:0007669"/>
    <property type="project" value="UniProtKB-SubCell"/>
</dbReference>
<evidence type="ECO:0000259" key="12">
    <source>
        <dbReference type="PROSITE" id="PS50157"/>
    </source>
</evidence>
<dbReference type="Pfam" id="PF00096">
    <property type="entry name" value="zf-C2H2"/>
    <property type="match status" value="2"/>
</dbReference>
<keyword evidence="6" id="KW-0862">Zinc</keyword>
<evidence type="ECO:0000256" key="9">
    <source>
        <dbReference type="ARBA" id="ARBA00023242"/>
    </source>
</evidence>
<dbReference type="PANTHER" id="PTHR24394">
    <property type="entry name" value="ZINC FINGER PROTEIN"/>
    <property type="match status" value="1"/>
</dbReference>
<feature type="compositionally biased region" description="Polar residues" evidence="11">
    <location>
        <begin position="18"/>
        <end position="27"/>
    </location>
</feature>
<dbReference type="PROSITE" id="PS50157">
    <property type="entry name" value="ZINC_FINGER_C2H2_2"/>
    <property type="match status" value="2"/>
</dbReference>
<dbReference type="SMART" id="SM00355">
    <property type="entry name" value="ZnF_C2H2"/>
    <property type="match status" value="2"/>
</dbReference>
<dbReference type="InterPro" id="IPR036236">
    <property type="entry name" value="Znf_C2H2_sf"/>
</dbReference>
<evidence type="ECO:0000256" key="6">
    <source>
        <dbReference type="ARBA" id="ARBA00022833"/>
    </source>
</evidence>
<feature type="compositionally biased region" description="Polar residues" evidence="11">
    <location>
        <begin position="313"/>
        <end position="327"/>
    </location>
</feature>
<evidence type="ECO:0000256" key="4">
    <source>
        <dbReference type="ARBA" id="ARBA00022737"/>
    </source>
</evidence>
<organism evidence="13 14">
    <name type="scientific">Tetrapyrgos nigripes</name>
    <dbReference type="NCBI Taxonomy" id="182062"/>
    <lineage>
        <taxon>Eukaryota</taxon>
        <taxon>Fungi</taxon>
        <taxon>Dikarya</taxon>
        <taxon>Basidiomycota</taxon>
        <taxon>Agaricomycotina</taxon>
        <taxon>Agaricomycetes</taxon>
        <taxon>Agaricomycetidae</taxon>
        <taxon>Agaricales</taxon>
        <taxon>Marasmiineae</taxon>
        <taxon>Marasmiaceae</taxon>
        <taxon>Tetrapyrgos</taxon>
    </lineage>
</organism>
<dbReference type="SUPFAM" id="SSF57667">
    <property type="entry name" value="beta-beta-alpha zinc fingers"/>
    <property type="match status" value="1"/>
</dbReference>
<keyword evidence="7" id="KW-0805">Transcription regulation</keyword>
<keyword evidence="3" id="KW-0479">Metal-binding</keyword>
<evidence type="ECO:0000256" key="2">
    <source>
        <dbReference type="ARBA" id="ARBA00006991"/>
    </source>
</evidence>
<keyword evidence="8" id="KW-0804">Transcription</keyword>
<feature type="compositionally biased region" description="Low complexity" evidence="11">
    <location>
        <begin position="51"/>
        <end position="62"/>
    </location>
</feature>
<evidence type="ECO:0000313" key="13">
    <source>
        <dbReference type="EMBL" id="KAF5371786.1"/>
    </source>
</evidence>
<keyword evidence="4" id="KW-0677">Repeat</keyword>
<comment type="caution">
    <text evidence="13">The sequence shown here is derived from an EMBL/GenBank/DDBJ whole genome shotgun (WGS) entry which is preliminary data.</text>
</comment>
<dbReference type="FunFam" id="3.30.160.60:FF:000761">
    <property type="entry name" value="Zinc finger protein 449"/>
    <property type="match status" value="1"/>
</dbReference>
<dbReference type="AlphaFoldDB" id="A0A8H5GVG7"/>
<dbReference type="Proteomes" id="UP000559256">
    <property type="component" value="Unassembled WGS sequence"/>
</dbReference>
<evidence type="ECO:0000256" key="1">
    <source>
        <dbReference type="ARBA" id="ARBA00004123"/>
    </source>
</evidence>
<feature type="domain" description="C2H2-type" evidence="12">
    <location>
        <begin position="372"/>
        <end position="396"/>
    </location>
</feature>
<dbReference type="InterPro" id="IPR013087">
    <property type="entry name" value="Znf_C2H2_type"/>
</dbReference>
<evidence type="ECO:0000256" key="7">
    <source>
        <dbReference type="ARBA" id="ARBA00023015"/>
    </source>
</evidence>
<sequence>MLPNGPAAPYTPCGDYPSQATPTQPKIEQQDGDGAYSHDSQQPRLAYEGDPSSSPYPQPAQSLQNLSSYTSVYTENPEKTQIDYQEIPPHYYQQHLSRNYTSSLGMALDYQYATGSRHRSPGDVRTGLSDTTGESMSSIAVPTAIIENTELLTAPTVYEQYPMEMALSNPPQSMQPSMTPTQPASHISIQSRRTELAVVPGTAVVGWQPNEHLPISIIQTSSTQFPVPSEQAFSAYESLSFEPPVRNSQLLERPSTPVHPPAFSSSLDSYELMTRGSPPEFLSNWRARTLKSLRHYSSESELSRWNLMDQESVDTTENSLASATQAASDEGSEPPKKKKKGKMHPCEMCGKAFPRPSGLKIHMNTHAHLKPFGCGYPGCHRTFTVKSNAKRHLRTHGINPDLFSSRPDWSIDFEDPQIVQEGGSGTTNLAAPSKIKWMPLSLSSRFNTTSPNPTTRHSMPALGGGDGDWESDCEESEPLDEHHHYLEPTHTIRGGSVPVGDVQSYASGMTTTIGIKLESPPRDANPGFSDQSAFSDEYEQSEATGTGGDVGRQYAEMGKNTPYRGHGTYTYH</sequence>
<evidence type="ECO:0000256" key="10">
    <source>
        <dbReference type="PROSITE-ProRule" id="PRU00042"/>
    </source>
</evidence>
<evidence type="ECO:0000256" key="11">
    <source>
        <dbReference type="SAM" id="MobiDB-lite"/>
    </source>
</evidence>
<dbReference type="PROSITE" id="PS00028">
    <property type="entry name" value="ZINC_FINGER_C2H2_1"/>
    <property type="match status" value="2"/>
</dbReference>
<comment type="subcellular location">
    <subcellularLocation>
        <location evidence="1">Nucleus</location>
    </subcellularLocation>
</comment>
<feature type="region of interest" description="Disordered" evidence="11">
    <location>
        <begin position="516"/>
        <end position="572"/>
    </location>
</feature>
<name>A0A8H5GVG7_9AGAR</name>
<comment type="similarity">
    <text evidence="2">Belongs to the krueppel C2H2-type zinc-finger protein family.</text>
</comment>
<dbReference type="GO" id="GO:0008270">
    <property type="term" value="F:zinc ion binding"/>
    <property type="evidence" value="ECO:0007669"/>
    <property type="project" value="UniProtKB-KW"/>
</dbReference>
<feature type="region of interest" description="Disordered" evidence="11">
    <location>
        <begin position="313"/>
        <end position="344"/>
    </location>
</feature>
<evidence type="ECO:0000256" key="3">
    <source>
        <dbReference type="ARBA" id="ARBA00022723"/>
    </source>
</evidence>
<accession>A0A8H5GVG7</accession>
<evidence type="ECO:0000313" key="14">
    <source>
        <dbReference type="Proteomes" id="UP000559256"/>
    </source>
</evidence>
<gene>
    <name evidence="13" type="ORF">D9758_003548</name>
</gene>
<dbReference type="EMBL" id="JAACJM010000007">
    <property type="protein sequence ID" value="KAF5371786.1"/>
    <property type="molecule type" value="Genomic_DNA"/>
</dbReference>
<protein>
    <recommendedName>
        <fullName evidence="12">C2H2-type domain-containing protein</fullName>
    </recommendedName>
</protein>
<keyword evidence="9" id="KW-0539">Nucleus</keyword>
<evidence type="ECO:0000256" key="8">
    <source>
        <dbReference type="ARBA" id="ARBA00023163"/>
    </source>
</evidence>
<dbReference type="OrthoDB" id="6077919at2759"/>
<dbReference type="PANTHER" id="PTHR24394:SF29">
    <property type="entry name" value="MYONEURIN"/>
    <property type="match status" value="1"/>
</dbReference>
<keyword evidence="14" id="KW-1185">Reference proteome</keyword>
<proteinExistence type="inferred from homology"/>
<feature type="domain" description="C2H2-type" evidence="12">
    <location>
        <begin position="344"/>
        <end position="371"/>
    </location>
</feature>